<dbReference type="InterPro" id="IPR013783">
    <property type="entry name" value="Ig-like_fold"/>
</dbReference>
<dbReference type="EMBL" id="OY660875">
    <property type="protein sequence ID" value="CAJ1068745.1"/>
    <property type="molecule type" value="Genomic_DNA"/>
</dbReference>
<gene>
    <name evidence="3" type="ORF">XNOV1_A042353</name>
</gene>
<evidence type="ECO:0000313" key="3">
    <source>
        <dbReference type="EMBL" id="CAJ1068745.1"/>
    </source>
</evidence>
<evidence type="ECO:0000256" key="1">
    <source>
        <dbReference type="SAM" id="Phobius"/>
    </source>
</evidence>
<sequence length="174" mass="19857">MRRLILTLLMAVGVCKALYWQKLTCPFEVNHVGLRRVWCRQTSANCCTGFTFSNRTHSVVKGKLKVMQDLDSFTVALLEPSHGEGMYWCGVLVKNGTIIKLAESYFYSTPGLYTWSLTRWILLPLLPLVTIIINIYSRVISKHILMKKAESYDDVGVIRPPADPQDQESPYELE</sequence>
<keyword evidence="1" id="KW-0472">Membrane</keyword>
<dbReference type="AlphaFoldDB" id="A0AAV1G6G0"/>
<keyword evidence="4" id="KW-1185">Reference proteome</keyword>
<keyword evidence="2" id="KW-0732">Signal</keyword>
<feature type="transmembrane region" description="Helical" evidence="1">
    <location>
        <begin position="117"/>
        <end position="137"/>
    </location>
</feature>
<keyword evidence="1" id="KW-0812">Transmembrane</keyword>
<name>A0AAV1G6G0_XYRNO</name>
<organism evidence="3 4">
    <name type="scientific">Xyrichtys novacula</name>
    <name type="common">Pearly razorfish</name>
    <name type="synonym">Hemipteronotus novacula</name>
    <dbReference type="NCBI Taxonomy" id="13765"/>
    <lineage>
        <taxon>Eukaryota</taxon>
        <taxon>Metazoa</taxon>
        <taxon>Chordata</taxon>
        <taxon>Craniata</taxon>
        <taxon>Vertebrata</taxon>
        <taxon>Euteleostomi</taxon>
        <taxon>Actinopterygii</taxon>
        <taxon>Neopterygii</taxon>
        <taxon>Teleostei</taxon>
        <taxon>Neoteleostei</taxon>
        <taxon>Acanthomorphata</taxon>
        <taxon>Eupercaria</taxon>
        <taxon>Labriformes</taxon>
        <taxon>Labridae</taxon>
        <taxon>Xyrichtys</taxon>
    </lineage>
</organism>
<feature type="signal peptide" evidence="2">
    <location>
        <begin position="1"/>
        <end position="17"/>
    </location>
</feature>
<reference evidence="3" key="1">
    <citation type="submission" date="2023-08" db="EMBL/GenBank/DDBJ databases">
        <authorList>
            <person name="Alioto T."/>
            <person name="Alioto T."/>
            <person name="Gomez Garrido J."/>
        </authorList>
    </citation>
    <scope>NUCLEOTIDE SEQUENCE</scope>
</reference>
<feature type="chain" id="PRO_5043505569" evidence="2">
    <location>
        <begin position="18"/>
        <end position="174"/>
    </location>
</feature>
<keyword evidence="1" id="KW-1133">Transmembrane helix</keyword>
<evidence type="ECO:0000313" key="4">
    <source>
        <dbReference type="Proteomes" id="UP001178508"/>
    </source>
</evidence>
<protein>
    <submittedName>
        <fullName evidence="3">Uncharacterized protein si:ch211-102c2.4</fullName>
    </submittedName>
</protein>
<proteinExistence type="predicted"/>
<dbReference type="Gene3D" id="2.60.40.10">
    <property type="entry name" value="Immunoglobulins"/>
    <property type="match status" value="1"/>
</dbReference>
<evidence type="ECO:0000256" key="2">
    <source>
        <dbReference type="SAM" id="SignalP"/>
    </source>
</evidence>
<accession>A0AAV1G6G0</accession>
<dbReference type="Proteomes" id="UP001178508">
    <property type="component" value="Chromosome 12"/>
</dbReference>